<dbReference type="InterPro" id="IPR000242">
    <property type="entry name" value="PTP_cat"/>
</dbReference>
<dbReference type="GO" id="GO:0016020">
    <property type="term" value="C:membrane"/>
    <property type="evidence" value="ECO:0007669"/>
    <property type="project" value="UniProtKB-SubCell"/>
</dbReference>
<dbReference type="SUPFAM" id="SSF69848">
    <property type="entry name" value="LCCL domain"/>
    <property type="match status" value="1"/>
</dbReference>
<evidence type="ECO:0000256" key="6">
    <source>
        <dbReference type="ARBA" id="ARBA00022912"/>
    </source>
</evidence>
<dbReference type="PROSITE" id="PS00022">
    <property type="entry name" value="EGF_1"/>
    <property type="match status" value="2"/>
</dbReference>
<comment type="caution">
    <text evidence="9">Lacks conserved residue(s) required for the propagation of feature annotation.</text>
</comment>
<feature type="domain" description="Fibronectin type-III" evidence="13">
    <location>
        <begin position="564"/>
        <end position="666"/>
    </location>
</feature>
<dbReference type="InterPro" id="IPR050348">
    <property type="entry name" value="Protein-Tyr_Phosphatase"/>
</dbReference>
<dbReference type="SUPFAM" id="SSF49265">
    <property type="entry name" value="Fibronectin type III"/>
    <property type="match status" value="1"/>
</dbReference>
<dbReference type="InterPro" id="IPR029021">
    <property type="entry name" value="Prot-tyrosine_phosphatase-like"/>
</dbReference>
<dbReference type="Gene3D" id="2.170.300.10">
    <property type="entry name" value="Tie2 ligand-binding domain superfamily"/>
    <property type="match status" value="1"/>
</dbReference>
<dbReference type="PROSITE" id="PS50056">
    <property type="entry name" value="TYR_PHOSPHATASE_2"/>
    <property type="match status" value="1"/>
</dbReference>
<comment type="catalytic activity">
    <reaction evidence="8">
        <text>O-phospho-L-tyrosyl-[protein] + H2O = L-tyrosyl-[protein] + phosphate</text>
        <dbReference type="Rhea" id="RHEA:10684"/>
        <dbReference type="Rhea" id="RHEA-COMP:10136"/>
        <dbReference type="Rhea" id="RHEA-COMP:20101"/>
        <dbReference type="ChEBI" id="CHEBI:15377"/>
        <dbReference type="ChEBI" id="CHEBI:43474"/>
        <dbReference type="ChEBI" id="CHEBI:46858"/>
        <dbReference type="ChEBI" id="CHEBI:61978"/>
        <dbReference type="EC" id="3.1.3.48"/>
    </reaction>
</comment>
<dbReference type="SMART" id="SM00404">
    <property type="entry name" value="PTPc_motif"/>
    <property type="match status" value="1"/>
</dbReference>
<dbReference type="SMART" id="SM00181">
    <property type="entry name" value="EGF"/>
    <property type="match status" value="3"/>
</dbReference>
<keyword evidence="5" id="KW-0378">Hydrolase</keyword>
<dbReference type="CDD" id="cd00055">
    <property type="entry name" value="EGF_Lam"/>
    <property type="match status" value="1"/>
</dbReference>
<dbReference type="GO" id="GO:0048666">
    <property type="term" value="P:neuron development"/>
    <property type="evidence" value="ECO:0007669"/>
    <property type="project" value="UniProtKB-ARBA"/>
</dbReference>
<dbReference type="InterPro" id="IPR003595">
    <property type="entry name" value="Tyr_Pase_cat"/>
</dbReference>
<feature type="domain" description="Fibronectin type-III" evidence="13">
    <location>
        <begin position="455"/>
        <end position="560"/>
    </location>
</feature>
<keyword evidence="6" id="KW-0904">Protein phosphatase</keyword>
<evidence type="ECO:0000256" key="3">
    <source>
        <dbReference type="ARBA" id="ARBA00013064"/>
    </source>
</evidence>
<protein>
    <recommendedName>
        <fullName evidence="3">protein-tyrosine-phosphatase</fullName>
        <ecNumber evidence="3">3.1.3.48</ecNumber>
    </recommendedName>
</protein>
<dbReference type="FunFam" id="3.90.190.10:FF:000185">
    <property type="entry name" value="Predicted protein"/>
    <property type="match status" value="1"/>
</dbReference>
<keyword evidence="15" id="KW-1185">Reference proteome</keyword>
<dbReference type="SMART" id="SM00060">
    <property type="entry name" value="FN3"/>
    <property type="match status" value="2"/>
</dbReference>
<dbReference type="CDD" id="cd00063">
    <property type="entry name" value="FN3"/>
    <property type="match status" value="2"/>
</dbReference>
<keyword evidence="9" id="KW-0245">EGF-like domain</keyword>
<evidence type="ECO:0000259" key="10">
    <source>
        <dbReference type="PROSITE" id="PS50026"/>
    </source>
</evidence>
<dbReference type="Pfam" id="PF00041">
    <property type="entry name" value="fn3"/>
    <property type="match status" value="2"/>
</dbReference>
<keyword evidence="9" id="KW-1015">Disulfide bond</keyword>
<dbReference type="GO" id="GO:0004725">
    <property type="term" value="F:protein tyrosine phosphatase activity"/>
    <property type="evidence" value="ECO:0007669"/>
    <property type="project" value="UniProtKB-EC"/>
</dbReference>
<comment type="caution">
    <text evidence="14">The sequence shown here is derived from an EMBL/GenBank/DDBJ whole genome shotgun (WGS) entry which is preliminary data.</text>
</comment>
<dbReference type="Pfam" id="PF00102">
    <property type="entry name" value="Y_phosphatase"/>
    <property type="match status" value="2"/>
</dbReference>
<evidence type="ECO:0000256" key="8">
    <source>
        <dbReference type="ARBA" id="ARBA00051722"/>
    </source>
</evidence>
<dbReference type="CDD" id="cd00054">
    <property type="entry name" value="EGF_CA"/>
    <property type="match status" value="1"/>
</dbReference>
<dbReference type="OrthoDB" id="6421748at2759"/>
<dbReference type="InterPro" id="IPR004043">
    <property type="entry name" value="LCCL"/>
</dbReference>
<comment type="subcellular location">
    <subcellularLocation>
        <location evidence="1">Membrane</location>
        <topology evidence="1">Single-pass membrane protein</topology>
    </subcellularLocation>
</comment>
<dbReference type="PANTHER" id="PTHR19134:SF562">
    <property type="entry name" value="PROTEIN-TYROSINE-PHOSPHATASE"/>
    <property type="match status" value="1"/>
</dbReference>
<dbReference type="AlphaFoldDB" id="A0A8X6WQE0"/>
<feature type="domain" description="EGF-like" evidence="10">
    <location>
        <begin position="315"/>
        <end position="351"/>
    </location>
</feature>
<feature type="domain" description="Tyrosine-protein phosphatase" evidence="11">
    <location>
        <begin position="1106"/>
        <end position="1223"/>
    </location>
</feature>
<dbReference type="InterPro" id="IPR016130">
    <property type="entry name" value="Tyr_Pase_AS"/>
</dbReference>
<keyword evidence="7" id="KW-0472">Membrane</keyword>
<evidence type="ECO:0000259" key="12">
    <source>
        <dbReference type="PROSITE" id="PS50056"/>
    </source>
</evidence>
<evidence type="ECO:0000313" key="14">
    <source>
        <dbReference type="EMBL" id="GFY38652.1"/>
    </source>
</evidence>
<dbReference type="SMART" id="SM00194">
    <property type="entry name" value="PTPc"/>
    <property type="match status" value="1"/>
</dbReference>
<dbReference type="InterPro" id="IPR036609">
    <property type="entry name" value="LCCL_sf"/>
</dbReference>
<evidence type="ECO:0000256" key="9">
    <source>
        <dbReference type="PROSITE-ProRule" id="PRU00076"/>
    </source>
</evidence>
<dbReference type="InterPro" id="IPR003961">
    <property type="entry name" value="FN3_dom"/>
</dbReference>
<proteinExistence type="inferred from homology"/>
<feature type="domain" description="Tyrosine-protein phosphatase" evidence="11">
    <location>
        <begin position="839"/>
        <end position="1074"/>
    </location>
</feature>
<dbReference type="Gene3D" id="3.90.190.10">
    <property type="entry name" value="Protein tyrosine phosphatase superfamily"/>
    <property type="match status" value="2"/>
</dbReference>
<dbReference type="Gene3D" id="2.170.130.20">
    <property type="entry name" value="LCCL-like domain"/>
    <property type="match status" value="1"/>
</dbReference>
<name>A0A8X6WQE0_9ARAC</name>
<dbReference type="InterPro" id="IPR000742">
    <property type="entry name" value="EGF"/>
</dbReference>
<comment type="similarity">
    <text evidence="2">Belongs to the protein-tyrosine phosphatase family.</text>
</comment>
<dbReference type="PROSITE" id="PS50026">
    <property type="entry name" value="EGF_3"/>
    <property type="match status" value="1"/>
</dbReference>
<dbReference type="FunFam" id="2.170.300.10:FF:000003">
    <property type="entry name" value="tyrosine-protein kinase receptor Tie-1 isoform X1"/>
    <property type="match status" value="1"/>
</dbReference>
<evidence type="ECO:0000256" key="7">
    <source>
        <dbReference type="ARBA" id="ARBA00023136"/>
    </source>
</evidence>
<evidence type="ECO:0000256" key="4">
    <source>
        <dbReference type="ARBA" id="ARBA00022729"/>
    </source>
</evidence>
<dbReference type="PRINTS" id="PR00700">
    <property type="entry name" value="PRTYPHPHTASE"/>
</dbReference>
<dbReference type="InterPro" id="IPR036116">
    <property type="entry name" value="FN3_sf"/>
</dbReference>
<dbReference type="SUPFAM" id="SSF52799">
    <property type="entry name" value="(Phosphotyrosine protein) phosphatases II"/>
    <property type="match status" value="2"/>
</dbReference>
<evidence type="ECO:0000259" key="13">
    <source>
        <dbReference type="PROSITE" id="PS50853"/>
    </source>
</evidence>
<gene>
    <name evidence="14" type="primary">Ptprt</name>
    <name evidence="14" type="ORF">TNIN_203662</name>
</gene>
<dbReference type="PROSITE" id="PS00383">
    <property type="entry name" value="TYR_PHOSPHATASE_1"/>
    <property type="match status" value="1"/>
</dbReference>
<dbReference type="InterPro" id="IPR013783">
    <property type="entry name" value="Ig-like_fold"/>
</dbReference>
<evidence type="ECO:0000313" key="15">
    <source>
        <dbReference type="Proteomes" id="UP000886998"/>
    </source>
</evidence>
<evidence type="ECO:0000259" key="11">
    <source>
        <dbReference type="PROSITE" id="PS50055"/>
    </source>
</evidence>
<dbReference type="InterPro" id="IPR002049">
    <property type="entry name" value="LE_dom"/>
</dbReference>
<keyword evidence="14" id="KW-0675">Receptor</keyword>
<evidence type="ECO:0000256" key="2">
    <source>
        <dbReference type="ARBA" id="ARBA00009580"/>
    </source>
</evidence>
<feature type="domain" description="Tyrosine specific protein phosphatases" evidence="12">
    <location>
        <begin position="991"/>
        <end position="1065"/>
    </location>
</feature>
<accession>A0A8X6WQE0</accession>
<dbReference type="InterPro" id="IPR000387">
    <property type="entry name" value="Tyr_Pase_dom"/>
</dbReference>
<evidence type="ECO:0000256" key="1">
    <source>
        <dbReference type="ARBA" id="ARBA00004167"/>
    </source>
</evidence>
<dbReference type="PROSITE" id="PS50853">
    <property type="entry name" value="FN3"/>
    <property type="match status" value="2"/>
</dbReference>
<dbReference type="EC" id="3.1.3.48" evidence="3"/>
<dbReference type="Gene3D" id="2.60.40.10">
    <property type="entry name" value="Immunoglobulins"/>
    <property type="match status" value="3"/>
</dbReference>
<organism evidence="14 15">
    <name type="scientific">Trichonephila inaurata madagascariensis</name>
    <dbReference type="NCBI Taxonomy" id="2747483"/>
    <lineage>
        <taxon>Eukaryota</taxon>
        <taxon>Metazoa</taxon>
        <taxon>Ecdysozoa</taxon>
        <taxon>Arthropoda</taxon>
        <taxon>Chelicerata</taxon>
        <taxon>Arachnida</taxon>
        <taxon>Araneae</taxon>
        <taxon>Araneomorphae</taxon>
        <taxon>Entelegynae</taxon>
        <taxon>Araneoidea</taxon>
        <taxon>Nephilidae</taxon>
        <taxon>Trichonephila</taxon>
        <taxon>Trichonephila inaurata</taxon>
    </lineage>
</organism>
<dbReference type="EMBL" id="BMAV01000968">
    <property type="protein sequence ID" value="GFY38652.1"/>
    <property type="molecule type" value="Genomic_DNA"/>
</dbReference>
<sequence length="1223" mass="139073">MTDLFTSLSRSFVDHQKMLFFKSVIRIQYRAYCKNYCGRNDINIWGTGIYPYFSPLCKSAAHDLRVSFGNTSERIISFKKVENRDVFYGSNRMGINSGSYTFAPTNVSSYRFFSPYISESILDIASVHWNHLFGEEENHIQECITTTKFPNVKFNTYNKKNYSSKLVAIETIIGDVTLIKAIWAEQKSLPSEKTKLNAGFQCIPNNNTLSIITSLAFRKDAHFFPSKQTVTVNLNESVALNMLENDAHEEHITVWKKDGRRLKYIIPQSVSHDSITLSNVEIGYSGIYSLEYKDYDITKRGYVRLIVRACPKEKYGNLCDKNCSQCMNGGICHDIRGNCICPPGFNGPTCENACAPGFFGQKCNMKCALGSEVGNQACKGALICLPDPYGCSCAAGFYGIFCDKVCRFGTYGAGCSETRNCHCSDGKNCNPFSGVCDGECQSNWYGKHCDETPINISEISFESISPFAVNLTWEESSQPSKTVKYYVITFQQIGWRHLCNFSFDETLNRKNTTETCIVLDDLEPYAIYKINVSAMMLISSKDEYFSNNTRSEIVLKTSAAIPPPPTYFHAYLKTAFSLYLVWASPFPPGGLLDYYKISYVDEKNNSFTDIIVDNSMEQCSNQSSVLCYVMRDLLPNQRYEIQLMAFNKNVSKGSEAVSITVETTPTDPIDDFKVSIVKTHNSEITIQILPGNEYIEIYSAFLIVVNEVDNKHLHHNLSYFIHSESSCSRIPSETNTYIAAKIFRIPESGMQLIVGNKSCLNGYYNQPLKNGKKYRIGIIALAEFCQEKLYSTVLFTNETVSINFVQASRSEPLSISLGFLLPLIIIISIMNLPRGQIYPCSAAKMINNKFKNRYGNILPYDHSRVYLNTEGESNYIHANFVDGYKKSNKYIATQGPMSDTISDFWLMIWNEKVTKIIMITNLVENGKCKCEKYWTDEEASYGDLKLSLRNVEYFADFVIRTFNISKSHKSREIKQFHFTSWPDHGIPLNTTPFINFLKKMRAYNSDCNAPITVHCSAGIGRTGAVILFENSFEMGIHEDHVDLLGHLCNMRKQRMNIVENYDQYVFVYHALVEVLCVENTCIVSRDFLGEYPNLIIPDGISGTTITEKQFQMLNDIPSQLLPKNILSAYMVSNQSKNRSMHILPNDKVRPLLRRNSNDTDYINAVYIDSYRKKNNFVATQYPLTETVVDFWRMIFELKSKIIVILQDVPVNAQNPQFWPLEGS</sequence>
<dbReference type="PROSITE" id="PS50055">
    <property type="entry name" value="TYR_PHOSPHATASE_PTP"/>
    <property type="match status" value="2"/>
</dbReference>
<dbReference type="Pfam" id="PF03815">
    <property type="entry name" value="LCCL"/>
    <property type="match status" value="1"/>
</dbReference>
<dbReference type="Proteomes" id="UP000886998">
    <property type="component" value="Unassembled WGS sequence"/>
</dbReference>
<feature type="disulfide bond" evidence="9">
    <location>
        <begin position="341"/>
        <end position="350"/>
    </location>
</feature>
<reference evidence="14" key="1">
    <citation type="submission" date="2020-08" db="EMBL/GenBank/DDBJ databases">
        <title>Multicomponent nature underlies the extraordinary mechanical properties of spider dragline silk.</title>
        <authorList>
            <person name="Kono N."/>
            <person name="Nakamura H."/>
            <person name="Mori M."/>
            <person name="Yoshida Y."/>
            <person name="Ohtoshi R."/>
            <person name="Malay A.D."/>
            <person name="Moran D.A.P."/>
            <person name="Tomita M."/>
            <person name="Numata K."/>
            <person name="Arakawa K."/>
        </authorList>
    </citation>
    <scope>NUCLEOTIDE SEQUENCE</scope>
</reference>
<dbReference type="PANTHER" id="PTHR19134">
    <property type="entry name" value="RECEPTOR-TYPE TYROSINE-PROTEIN PHOSPHATASE"/>
    <property type="match status" value="1"/>
</dbReference>
<evidence type="ECO:0000256" key="5">
    <source>
        <dbReference type="ARBA" id="ARBA00022801"/>
    </source>
</evidence>
<keyword evidence="4" id="KW-0732">Signal</keyword>